<evidence type="ECO:0000259" key="1">
    <source>
        <dbReference type="PROSITE" id="PS51166"/>
    </source>
</evidence>
<evidence type="ECO:0000313" key="2">
    <source>
        <dbReference type="EMBL" id="GHB62371.1"/>
    </source>
</evidence>
<dbReference type="Pfam" id="PF16561">
    <property type="entry name" value="AMPK1_CBM"/>
    <property type="match status" value="1"/>
</dbReference>
<reference evidence="2 3" key="1">
    <citation type="journal article" date="2014" name="Int. J. Syst. Evol. Microbiol.">
        <title>Complete genome sequence of Corynebacterium casei LMG S-19264T (=DSM 44701T), isolated from a smear-ripened cheese.</title>
        <authorList>
            <consortium name="US DOE Joint Genome Institute (JGI-PGF)"/>
            <person name="Walter F."/>
            <person name="Albersmeier A."/>
            <person name="Kalinowski J."/>
            <person name="Ruckert C."/>
        </authorList>
    </citation>
    <scope>NUCLEOTIDE SEQUENCE [LARGE SCALE GENOMIC DNA]</scope>
    <source>
        <strain evidence="2 3">KCTC 12866</strain>
    </source>
</reference>
<keyword evidence="3" id="KW-1185">Reference proteome</keyword>
<dbReference type="Proteomes" id="UP000598271">
    <property type="component" value="Unassembled WGS sequence"/>
</dbReference>
<dbReference type="Gene3D" id="2.60.40.10">
    <property type="entry name" value="Immunoglobulins"/>
    <property type="match status" value="1"/>
</dbReference>
<dbReference type="SMART" id="SM01065">
    <property type="entry name" value="CBM_2"/>
    <property type="match status" value="1"/>
</dbReference>
<evidence type="ECO:0000313" key="3">
    <source>
        <dbReference type="Proteomes" id="UP000598271"/>
    </source>
</evidence>
<dbReference type="InterPro" id="IPR013783">
    <property type="entry name" value="Ig-like_fold"/>
</dbReference>
<organism evidence="2 3">
    <name type="scientific">Persicitalea jodogahamensis</name>
    <dbReference type="NCBI Taxonomy" id="402147"/>
    <lineage>
        <taxon>Bacteria</taxon>
        <taxon>Pseudomonadati</taxon>
        <taxon>Bacteroidota</taxon>
        <taxon>Cytophagia</taxon>
        <taxon>Cytophagales</taxon>
        <taxon>Spirosomataceae</taxon>
        <taxon>Persicitalea</taxon>
    </lineage>
</organism>
<sequence>MALVKNYLKSKNICKVTFSLPAEAVADTKKVTVLGDFNGWDPSEATSLKKQKDGSYKAIVELEPGREYQFRYLLDGEKWENDWEADKYVPAEGSNDENSVVIL</sequence>
<protein>
    <recommendedName>
        <fullName evidence="1">CBM20 domain-containing protein</fullName>
    </recommendedName>
</protein>
<proteinExistence type="predicted"/>
<name>A0A8J3D7Q9_9BACT</name>
<dbReference type="InterPro" id="IPR002044">
    <property type="entry name" value="CBM20"/>
</dbReference>
<dbReference type="RefSeq" id="WP_189563711.1">
    <property type="nucleotide sequence ID" value="NZ_BMXF01000001.1"/>
</dbReference>
<dbReference type="PROSITE" id="PS51166">
    <property type="entry name" value="CBM20"/>
    <property type="match status" value="1"/>
</dbReference>
<dbReference type="EMBL" id="BMXF01000001">
    <property type="protein sequence ID" value="GHB62371.1"/>
    <property type="molecule type" value="Genomic_DNA"/>
</dbReference>
<dbReference type="CDD" id="cd07184">
    <property type="entry name" value="E_set_Isoamylase_like_N"/>
    <property type="match status" value="1"/>
</dbReference>
<gene>
    <name evidence="2" type="ORF">GCM10007390_15230</name>
</gene>
<dbReference type="AlphaFoldDB" id="A0A8J3D7Q9"/>
<dbReference type="GO" id="GO:2001070">
    <property type="term" value="F:starch binding"/>
    <property type="evidence" value="ECO:0007669"/>
    <property type="project" value="InterPro"/>
</dbReference>
<accession>A0A8J3D7Q9</accession>
<dbReference type="InterPro" id="IPR032640">
    <property type="entry name" value="AMPK1_CBM"/>
</dbReference>
<dbReference type="SUPFAM" id="SSF81296">
    <property type="entry name" value="E set domains"/>
    <property type="match status" value="1"/>
</dbReference>
<feature type="domain" description="CBM20" evidence="1">
    <location>
        <begin position="8"/>
        <end position="103"/>
    </location>
</feature>
<dbReference type="InterPro" id="IPR014756">
    <property type="entry name" value="Ig_E-set"/>
</dbReference>
<comment type="caution">
    <text evidence="2">The sequence shown here is derived from an EMBL/GenBank/DDBJ whole genome shotgun (WGS) entry which is preliminary data.</text>
</comment>